<dbReference type="InterPro" id="IPR022813">
    <property type="entry name" value="SecD/SecF_arch_bac"/>
</dbReference>
<evidence type="ECO:0000313" key="11">
    <source>
        <dbReference type="EMBL" id="UNO50905.1"/>
    </source>
</evidence>
<comment type="subcellular location">
    <subcellularLocation>
        <location evidence="1">Cell membrane</location>
        <topology evidence="1">Multi-pass membrane protein</topology>
    </subcellularLocation>
</comment>
<dbReference type="PANTHER" id="PTHR30081">
    <property type="entry name" value="PROTEIN-EXPORT MEMBRANE PROTEIN SEC"/>
    <property type="match status" value="1"/>
</dbReference>
<dbReference type="InterPro" id="IPR048634">
    <property type="entry name" value="SecD_SecF_C"/>
</dbReference>
<keyword evidence="2" id="KW-0813">Transport</keyword>
<evidence type="ECO:0000256" key="9">
    <source>
        <dbReference type="SAM" id="Phobius"/>
    </source>
</evidence>
<evidence type="ECO:0000256" key="7">
    <source>
        <dbReference type="ARBA" id="ARBA00023010"/>
    </source>
</evidence>
<keyword evidence="5" id="KW-0653">Protein transport</keyword>
<feature type="transmembrane region" description="Helical" evidence="9">
    <location>
        <begin position="65"/>
        <end position="87"/>
    </location>
</feature>
<gene>
    <name evidence="11" type="ORF">K1I37_14260</name>
</gene>
<keyword evidence="8 9" id="KW-0472">Membrane</keyword>
<dbReference type="Gene3D" id="1.20.1640.10">
    <property type="entry name" value="Multidrug efflux transporter AcrB transmembrane domain"/>
    <property type="match status" value="1"/>
</dbReference>
<evidence type="ECO:0000256" key="3">
    <source>
        <dbReference type="ARBA" id="ARBA00022475"/>
    </source>
</evidence>
<feature type="transmembrane region" description="Helical" evidence="9">
    <location>
        <begin position="108"/>
        <end position="130"/>
    </location>
</feature>
<keyword evidence="7" id="KW-0811">Translocation</keyword>
<dbReference type="RefSeq" id="WP_236613811.1">
    <property type="nucleotide sequence ID" value="NZ_AURB01000027.1"/>
</dbReference>
<protein>
    <recommendedName>
        <fullName evidence="10">Protein export membrane protein SecD/SecF C-terminal domain-containing protein</fullName>
    </recommendedName>
</protein>
<feature type="transmembrane region" description="Helical" evidence="9">
    <location>
        <begin position="12"/>
        <end position="30"/>
    </location>
</feature>
<dbReference type="SUPFAM" id="SSF82866">
    <property type="entry name" value="Multidrug efflux transporter AcrB transmembrane domain"/>
    <property type="match status" value="1"/>
</dbReference>
<keyword evidence="12" id="KW-1185">Reference proteome</keyword>
<proteinExistence type="predicted"/>
<feature type="transmembrane region" description="Helical" evidence="9">
    <location>
        <begin position="37"/>
        <end position="59"/>
    </location>
</feature>
<evidence type="ECO:0000256" key="2">
    <source>
        <dbReference type="ARBA" id="ARBA00022448"/>
    </source>
</evidence>
<evidence type="ECO:0000256" key="8">
    <source>
        <dbReference type="ARBA" id="ARBA00023136"/>
    </source>
</evidence>
<keyword evidence="6 9" id="KW-1133">Transmembrane helix</keyword>
<dbReference type="Pfam" id="PF02355">
    <property type="entry name" value="SecD_SecF_C"/>
    <property type="match status" value="1"/>
</dbReference>
<dbReference type="Proteomes" id="UP000829401">
    <property type="component" value="Chromosome"/>
</dbReference>
<keyword evidence="3" id="KW-1003">Cell membrane</keyword>
<evidence type="ECO:0000259" key="10">
    <source>
        <dbReference type="Pfam" id="PF02355"/>
    </source>
</evidence>
<feature type="domain" description="Protein export membrane protein SecD/SecF C-terminal" evidence="10">
    <location>
        <begin position="2"/>
        <end position="164"/>
    </location>
</feature>
<name>A0A9E7CT68_ALIAG</name>
<dbReference type="InterPro" id="IPR001036">
    <property type="entry name" value="Acrflvin-R"/>
</dbReference>
<evidence type="ECO:0000256" key="4">
    <source>
        <dbReference type="ARBA" id="ARBA00022692"/>
    </source>
</evidence>
<dbReference type="PANTHER" id="PTHR30081:SF1">
    <property type="entry name" value="PROTEIN TRANSLOCASE SUBUNIT SECD"/>
    <property type="match status" value="1"/>
</dbReference>
<feature type="transmembrane region" description="Helical" evidence="9">
    <location>
        <begin position="136"/>
        <end position="155"/>
    </location>
</feature>
<dbReference type="PRINTS" id="PR00702">
    <property type="entry name" value="ACRIFLAVINRP"/>
</dbReference>
<evidence type="ECO:0000256" key="6">
    <source>
        <dbReference type="ARBA" id="ARBA00022989"/>
    </source>
</evidence>
<evidence type="ECO:0000256" key="5">
    <source>
        <dbReference type="ARBA" id="ARBA00022927"/>
    </source>
</evidence>
<organism evidence="11 12">
    <name type="scientific">Alicyclobacillus acidoterrestris (strain ATCC 49025 / DSM 3922 / CIP 106132 / NCIMB 13137 / GD3B)</name>
    <dbReference type="NCBI Taxonomy" id="1356854"/>
    <lineage>
        <taxon>Bacteria</taxon>
        <taxon>Bacillati</taxon>
        <taxon>Bacillota</taxon>
        <taxon>Bacilli</taxon>
        <taxon>Bacillales</taxon>
        <taxon>Alicyclobacillaceae</taxon>
        <taxon>Alicyclobacillus</taxon>
    </lineage>
</organism>
<dbReference type="EMBL" id="CP080467">
    <property type="protein sequence ID" value="UNO50905.1"/>
    <property type="molecule type" value="Genomic_DNA"/>
</dbReference>
<keyword evidence="4 9" id="KW-0812">Transmembrane</keyword>
<sequence length="187" mass="20110">MGPQLGAVSLRATMVAGLVAVALIFLFMIVMYRMAGLIADIALVAYAYVTLLVFAAFPITLTLSGLAALVLGMGIAVDANIITYERIMEEVRSGRSLQSAVIAGCKRAFRTIIDSNTTTFIAAGVMFWIGQGDVRGFAVALMVSVIVSLLTAVFLSRTMLMYFTQANIVRSSSWYGAYGAEKERVLK</sequence>
<evidence type="ECO:0000256" key="1">
    <source>
        <dbReference type="ARBA" id="ARBA00004651"/>
    </source>
</evidence>
<accession>A0A9E7CT68</accession>
<dbReference type="GO" id="GO:0022857">
    <property type="term" value="F:transmembrane transporter activity"/>
    <property type="evidence" value="ECO:0007669"/>
    <property type="project" value="InterPro"/>
</dbReference>
<reference evidence="12" key="1">
    <citation type="journal article" date="2022" name="G3 (Bethesda)">
        <title>Unveiling the complete genome sequence of Alicyclobacillus acidoterrestris DSM 3922T, a taint-producing strain.</title>
        <authorList>
            <person name="Leonardo I.C."/>
            <person name="Barreto Crespo M.T."/>
            <person name="Gaspar F.B."/>
        </authorList>
    </citation>
    <scope>NUCLEOTIDE SEQUENCE [LARGE SCALE GENOMIC DNA]</scope>
    <source>
        <strain evidence="12">DSM 3922</strain>
    </source>
</reference>
<dbReference type="KEGG" id="aaco:K1I37_14260"/>
<evidence type="ECO:0000313" key="12">
    <source>
        <dbReference type="Proteomes" id="UP000829401"/>
    </source>
</evidence>
<dbReference type="AlphaFoldDB" id="A0A9E7CT68"/>
<dbReference type="GO" id="GO:0015031">
    <property type="term" value="P:protein transport"/>
    <property type="evidence" value="ECO:0007669"/>
    <property type="project" value="UniProtKB-KW"/>
</dbReference>
<dbReference type="GO" id="GO:0005886">
    <property type="term" value="C:plasma membrane"/>
    <property type="evidence" value="ECO:0007669"/>
    <property type="project" value="UniProtKB-SubCell"/>
</dbReference>